<evidence type="ECO:0000256" key="1">
    <source>
        <dbReference type="ARBA" id="ARBA00006499"/>
    </source>
</evidence>
<dbReference type="GO" id="GO:0052689">
    <property type="term" value="F:carboxylic ester hydrolase activity"/>
    <property type="evidence" value="ECO:0007669"/>
    <property type="project" value="TreeGrafter"/>
</dbReference>
<dbReference type="GO" id="GO:0008474">
    <property type="term" value="F:palmitoyl-(protein) hydrolase activity"/>
    <property type="evidence" value="ECO:0007669"/>
    <property type="project" value="TreeGrafter"/>
</dbReference>
<dbReference type="GO" id="GO:0005737">
    <property type="term" value="C:cytoplasm"/>
    <property type="evidence" value="ECO:0007669"/>
    <property type="project" value="TreeGrafter"/>
</dbReference>
<dbReference type="InterPro" id="IPR003140">
    <property type="entry name" value="PLipase/COase/thioEstase"/>
</dbReference>
<organism evidence="3 4">
    <name type="scientific">Aplosporella prunicola CBS 121167</name>
    <dbReference type="NCBI Taxonomy" id="1176127"/>
    <lineage>
        <taxon>Eukaryota</taxon>
        <taxon>Fungi</taxon>
        <taxon>Dikarya</taxon>
        <taxon>Ascomycota</taxon>
        <taxon>Pezizomycotina</taxon>
        <taxon>Dothideomycetes</taxon>
        <taxon>Dothideomycetes incertae sedis</taxon>
        <taxon>Botryosphaeriales</taxon>
        <taxon>Aplosporellaceae</taxon>
        <taxon>Aplosporella</taxon>
    </lineage>
</organism>
<dbReference type="Proteomes" id="UP000799438">
    <property type="component" value="Unassembled WGS sequence"/>
</dbReference>
<gene>
    <name evidence="3" type="ORF">K452DRAFT_286669</name>
</gene>
<sequence>MATEEPHTVQPTSKHTHTIILLHGRDSTAATFASEFFESQASDSRFLPAIFPSIKWVFPATTPKFSARFKTDLSQWFDMWTTSDPEERKALQAAGLKESVSAISQLLRDEMRALPAARIFLAGISQGCAVAVHTLFGCEVRLAGLLGFCGWLPFQADVELITQANLARQQALEQVRNVFDPAPGGVAGLAAMETPVFLAHARDDEVVPVRNGRLLAESLGALGMAVEWKEYEDGGHWLSEPGGIDDVVAFIGANMYT</sequence>
<dbReference type="AlphaFoldDB" id="A0A6A6BFU9"/>
<dbReference type="OrthoDB" id="2418081at2759"/>
<dbReference type="SUPFAM" id="SSF53474">
    <property type="entry name" value="alpha/beta-Hydrolases"/>
    <property type="match status" value="1"/>
</dbReference>
<proteinExistence type="inferred from homology"/>
<evidence type="ECO:0000313" key="3">
    <source>
        <dbReference type="EMBL" id="KAF2143040.1"/>
    </source>
</evidence>
<feature type="domain" description="Phospholipase/carboxylesterase/thioesterase" evidence="2">
    <location>
        <begin position="6"/>
        <end position="159"/>
    </location>
</feature>
<accession>A0A6A6BFU9</accession>
<dbReference type="RefSeq" id="XP_033398752.1">
    <property type="nucleotide sequence ID" value="XM_033540339.1"/>
</dbReference>
<dbReference type="PANTHER" id="PTHR10655">
    <property type="entry name" value="LYSOPHOSPHOLIPASE-RELATED"/>
    <property type="match status" value="1"/>
</dbReference>
<reference evidence="3" key="1">
    <citation type="journal article" date="2020" name="Stud. Mycol.">
        <title>101 Dothideomycetes genomes: a test case for predicting lifestyles and emergence of pathogens.</title>
        <authorList>
            <person name="Haridas S."/>
            <person name="Albert R."/>
            <person name="Binder M."/>
            <person name="Bloem J."/>
            <person name="Labutti K."/>
            <person name="Salamov A."/>
            <person name="Andreopoulos B."/>
            <person name="Baker S."/>
            <person name="Barry K."/>
            <person name="Bills G."/>
            <person name="Bluhm B."/>
            <person name="Cannon C."/>
            <person name="Castanera R."/>
            <person name="Culley D."/>
            <person name="Daum C."/>
            <person name="Ezra D."/>
            <person name="Gonzalez J."/>
            <person name="Henrissat B."/>
            <person name="Kuo A."/>
            <person name="Liang C."/>
            <person name="Lipzen A."/>
            <person name="Lutzoni F."/>
            <person name="Magnuson J."/>
            <person name="Mondo S."/>
            <person name="Nolan M."/>
            <person name="Ohm R."/>
            <person name="Pangilinan J."/>
            <person name="Park H.-J."/>
            <person name="Ramirez L."/>
            <person name="Alfaro M."/>
            <person name="Sun H."/>
            <person name="Tritt A."/>
            <person name="Yoshinaga Y."/>
            <person name="Zwiers L.-H."/>
            <person name="Turgeon B."/>
            <person name="Goodwin S."/>
            <person name="Spatafora J."/>
            <person name="Crous P."/>
            <person name="Grigoriev I."/>
        </authorList>
    </citation>
    <scope>NUCLEOTIDE SEQUENCE</scope>
    <source>
        <strain evidence="3">CBS 121167</strain>
    </source>
</reference>
<dbReference type="InterPro" id="IPR029058">
    <property type="entry name" value="AB_hydrolase_fold"/>
</dbReference>
<dbReference type="InterPro" id="IPR050565">
    <property type="entry name" value="LYPA1-2/EST-like"/>
</dbReference>
<name>A0A6A6BFU9_9PEZI</name>
<dbReference type="GeneID" id="54297835"/>
<dbReference type="PANTHER" id="PTHR10655:SF63">
    <property type="entry name" value="PHOSPHOLIPASE_CARBOXYLESTERASE_THIOESTERASE DOMAIN-CONTAINING PROTEIN"/>
    <property type="match status" value="1"/>
</dbReference>
<evidence type="ECO:0000259" key="2">
    <source>
        <dbReference type="Pfam" id="PF02230"/>
    </source>
</evidence>
<evidence type="ECO:0000313" key="4">
    <source>
        <dbReference type="Proteomes" id="UP000799438"/>
    </source>
</evidence>
<dbReference type="EMBL" id="ML995483">
    <property type="protein sequence ID" value="KAF2143040.1"/>
    <property type="molecule type" value="Genomic_DNA"/>
</dbReference>
<dbReference type="Gene3D" id="3.40.50.1820">
    <property type="entry name" value="alpha/beta hydrolase"/>
    <property type="match status" value="1"/>
</dbReference>
<dbReference type="Pfam" id="PF02230">
    <property type="entry name" value="Abhydrolase_2"/>
    <property type="match status" value="1"/>
</dbReference>
<keyword evidence="4" id="KW-1185">Reference proteome</keyword>
<comment type="similarity">
    <text evidence="1">Belongs to the AB hydrolase superfamily. AB hydrolase 2 family.</text>
</comment>
<protein>
    <recommendedName>
        <fullName evidence="2">Phospholipase/carboxylesterase/thioesterase domain-containing protein</fullName>
    </recommendedName>
</protein>